<dbReference type="AlphaFoldDB" id="A0A369VY70"/>
<organism evidence="10 11">
    <name type="scientific">Sphingomonas aracearum</name>
    <dbReference type="NCBI Taxonomy" id="2283317"/>
    <lineage>
        <taxon>Bacteria</taxon>
        <taxon>Pseudomonadati</taxon>
        <taxon>Pseudomonadota</taxon>
        <taxon>Alphaproteobacteria</taxon>
        <taxon>Sphingomonadales</taxon>
        <taxon>Sphingomonadaceae</taxon>
        <taxon>Sphingomonas</taxon>
    </lineage>
</organism>
<dbReference type="GO" id="GO:0015562">
    <property type="term" value="F:efflux transmembrane transporter activity"/>
    <property type="evidence" value="ECO:0007669"/>
    <property type="project" value="InterPro"/>
</dbReference>
<dbReference type="InterPro" id="IPR003423">
    <property type="entry name" value="OMP_efflux"/>
</dbReference>
<evidence type="ECO:0000256" key="4">
    <source>
        <dbReference type="ARBA" id="ARBA00022692"/>
    </source>
</evidence>
<name>A0A369VY70_9SPHN</name>
<keyword evidence="7 9" id="KW-0564">Palmitate</keyword>
<keyword evidence="8 9" id="KW-0449">Lipoprotein</keyword>
<dbReference type="EMBL" id="QQNB01000001">
    <property type="protein sequence ID" value="RDE07073.1"/>
    <property type="molecule type" value="Genomic_DNA"/>
</dbReference>
<comment type="caution">
    <text evidence="10">The sequence shown here is derived from an EMBL/GenBank/DDBJ whole genome shotgun (WGS) entry which is preliminary data.</text>
</comment>
<dbReference type="InterPro" id="IPR010131">
    <property type="entry name" value="MdtP/NodT-like"/>
</dbReference>
<dbReference type="Pfam" id="PF02321">
    <property type="entry name" value="OEP"/>
    <property type="match status" value="2"/>
</dbReference>
<accession>A0A369VY70</accession>
<dbReference type="PANTHER" id="PTHR30203:SF20">
    <property type="entry name" value="MULTIDRUG RESISTANCE OUTER MEMBRANE PROTEIN MDTP-RELATED"/>
    <property type="match status" value="1"/>
</dbReference>
<evidence type="ECO:0000256" key="7">
    <source>
        <dbReference type="ARBA" id="ARBA00023139"/>
    </source>
</evidence>
<dbReference type="NCBIfam" id="TIGR01845">
    <property type="entry name" value="outer_NodT"/>
    <property type="match status" value="1"/>
</dbReference>
<evidence type="ECO:0000313" key="10">
    <source>
        <dbReference type="EMBL" id="RDE07073.1"/>
    </source>
</evidence>
<evidence type="ECO:0000256" key="9">
    <source>
        <dbReference type="RuleBase" id="RU362097"/>
    </source>
</evidence>
<dbReference type="PANTHER" id="PTHR30203">
    <property type="entry name" value="OUTER MEMBRANE CATION EFFLUX PROTEIN"/>
    <property type="match status" value="1"/>
</dbReference>
<dbReference type="Gene3D" id="1.20.1600.10">
    <property type="entry name" value="Outer membrane efflux proteins (OEP)"/>
    <property type="match status" value="1"/>
</dbReference>
<evidence type="ECO:0000313" key="11">
    <source>
        <dbReference type="Proteomes" id="UP000253918"/>
    </source>
</evidence>
<evidence type="ECO:0000256" key="2">
    <source>
        <dbReference type="ARBA" id="ARBA00007613"/>
    </source>
</evidence>
<evidence type="ECO:0000256" key="6">
    <source>
        <dbReference type="ARBA" id="ARBA00023136"/>
    </source>
</evidence>
<protein>
    <submittedName>
        <fullName evidence="10">RND transporter</fullName>
    </submittedName>
</protein>
<evidence type="ECO:0000256" key="8">
    <source>
        <dbReference type="ARBA" id="ARBA00023288"/>
    </source>
</evidence>
<keyword evidence="6 9" id="KW-0472">Membrane</keyword>
<reference evidence="10 11" key="1">
    <citation type="submission" date="2018-07" db="EMBL/GenBank/DDBJ databases">
        <title>a novel species of Sphingomonas isolated from the rhizosphere soil of Araceae plant.</title>
        <authorList>
            <person name="Zhiyong W."/>
            <person name="Qinglan Z."/>
            <person name="Zhiwei F."/>
            <person name="Ding X."/>
            <person name="Gejiao W."/>
            <person name="Shixue Z."/>
        </authorList>
    </citation>
    <scope>NUCLEOTIDE SEQUENCE [LARGE SCALE GENOMIC DNA]</scope>
    <source>
        <strain evidence="10 11">WZY 27</strain>
    </source>
</reference>
<keyword evidence="4 9" id="KW-0812">Transmembrane</keyword>
<keyword evidence="3 9" id="KW-1134">Transmembrane beta strand</keyword>
<evidence type="ECO:0000256" key="3">
    <source>
        <dbReference type="ARBA" id="ARBA00022452"/>
    </source>
</evidence>
<proteinExistence type="inferred from homology"/>
<dbReference type="Proteomes" id="UP000253918">
    <property type="component" value="Unassembled WGS sequence"/>
</dbReference>
<dbReference type="SUPFAM" id="SSF56954">
    <property type="entry name" value="Outer membrane efflux proteins (OEP)"/>
    <property type="match status" value="1"/>
</dbReference>
<comment type="subcellular location">
    <subcellularLocation>
        <location evidence="9">Cell membrane</location>
        <topology evidence="9">Lipid-anchor</topology>
    </subcellularLocation>
    <subcellularLocation>
        <location evidence="1">Membrane</location>
    </subcellularLocation>
</comment>
<dbReference type="Gene3D" id="2.20.200.10">
    <property type="entry name" value="Outer membrane efflux proteins (OEP)"/>
    <property type="match status" value="1"/>
</dbReference>
<keyword evidence="5" id="KW-0732">Signal</keyword>
<evidence type="ECO:0000256" key="1">
    <source>
        <dbReference type="ARBA" id="ARBA00004370"/>
    </source>
</evidence>
<dbReference type="GO" id="GO:0005886">
    <property type="term" value="C:plasma membrane"/>
    <property type="evidence" value="ECO:0007669"/>
    <property type="project" value="UniProtKB-SubCell"/>
</dbReference>
<evidence type="ECO:0000256" key="5">
    <source>
        <dbReference type="ARBA" id="ARBA00022729"/>
    </source>
</evidence>
<sequence length="469" mass="48802">MGETEQVRRIFVTALLLGGCAVPASRPALEPVAPAQLGLAVAPTPLIDGEWWKSFNDPQLDRVVADALTGNPTLDAALARVRQAEAVLSSRSADNGPSVTLDAQAQEARLSGRYTIPPPYAGTVRFVGTAAANLNWNLDLFGRQRAAIEGARAGARAAVLDVTAARLALAGSVAQTYVELARAETVAAIARRTIATRERSLRLVQARERNKLGTRLDTTAAQTILAQARTALTRAEGQRAVAANALAALAGRGPDYAATLAPVTMRFDAGLPVPAGVPADLLSRRADIAAALARIDAAAAGRQVARRAFYPNINLAALAGFQAVGIGNLFNLDSGTVGAGPALHLPIFDNGRLKADLAGATAALDLATADYNDRVVGAVREVADAVALVGNLGEQRQRQRDVLTGLAETNRLNNIRVASGLESRLGLIDTDVRQLDAELADANLAADQARQRVALVLALGGGFTSGAQQ</sequence>
<dbReference type="OrthoDB" id="9783100at2"/>
<keyword evidence="11" id="KW-1185">Reference proteome</keyword>
<comment type="similarity">
    <text evidence="2 9">Belongs to the outer membrane factor (OMF) (TC 1.B.17) family.</text>
</comment>
<gene>
    <name evidence="10" type="ORF">DVW87_05295</name>
</gene>